<dbReference type="EMBL" id="JAVLVU010000001">
    <property type="protein sequence ID" value="MDT3403820.1"/>
    <property type="molecule type" value="Genomic_DNA"/>
</dbReference>
<accession>A0ABU3GYR9</accession>
<comment type="caution">
    <text evidence="1">The sequence shown here is derived from an EMBL/GenBank/DDBJ whole genome shotgun (WGS) entry which is preliminary data.</text>
</comment>
<gene>
    <name evidence="1" type="ORF">QE417_002892</name>
</gene>
<keyword evidence="2" id="KW-1185">Reference proteome</keyword>
<organism evidence="1 2">
    <name type="scientific">Mucilaginibacter terrae</name>
    <dbReference type="NCBI Taxonomy" id="1955052"/>
    <lineage>
        <taxon>Bacteria</taxon>
        <taxon>Pseudomonadati</taxon>
        <taxon>Bacteroidota</taxon>
        <taxon>Sphingobacteriia</taxon>
        <taxon>Sphingobacteriales</taxon>
        <taxon>Sphingobacteriaceae</taxon>
        <taxon>Mucilaginibacter</taxon>
    </lineage>
</organism>
<protein>
    <submittedName>
        <fullName evidence="1">Uncharacterized protein</fullName>
    </submittedName>
</protein>
<sequence>MQLSADVQIKSFAHPQICISAHFKRMHEIEPYYRWRDDYIAAEDEYSPFYATVYNEFEFDKQVYNFLLHPQWDSFGSSTLYMKVLYADYDRGYVIIEFIGEWNDAIGNDIMLLKREIMELMIDNGLNKFILIGENILNYHSSDDCYYEEWFQDIEDGWIAGLNFREHVIREFKQNNIDYFINFGGELDEFNWRGLKPLQVFKKVEEQLMRRLN</sequence>
<evidence type="ECO:0000313" key="2">
    <source>
        <dbReference type="Proteomes" id="UP001258315"/>
    </source>
</evidence>
<name>A0ABU3GYR9_9SPHI</name>
<evidence type="ECO:0000313" key="1">
    <source>
        <dbReference type="EMBL" id="MDT3403820.1"/>
    </source>
</evidence>
<dbReference type="Proteomes" id="UP001258315">
    <property type="component" value="Unassembled WGS sequence"/>
</dbReference>
<reference evidence="2" key="1">
    <citation type="submission" date="2023-07" db="EMBL/GenBank/DDBJ databases">
        <title>Functional and genomic diversity of the sorghum phyllosphere microbiome.</title>
        <authorList>
            <person name="Shade A."/>
        </authorList>
    </citation>
    <scope>NUCLEOTIDE SEQUENCE [LARGE SCALE GENOMIC DNA]</scope>
    <source>
        <strain evidence="2">SORGH_AS_0422</strain>
    </source>
</reference>
<proteinExistence type="predicted"/>